<dbReference type="UniPathway" id="UPA00973"/>
<gene>
    <name evidence="18 20" type="primary">glmU</name>
    <name evidence="20" type="ORF">HMPREF2130_06215</name>
</gene>
<dbReference type="InterPro" id="IPR011004">
    <property type="entry name" value="Trimer_LpxA-like_sf"/>
</dbReference>
<evidence type="ECO:0000256" key="15">
    <source>
        <dbReference type="ARBA" id="ARBA00048247"/>
    </source>
</evidence>
<dbReference type="UniPathway" id="UPA00113">
    <property type="reaction ID" value="UER00532"/>
</dbReference>
<protein>
    <recommendedName>
        <fullName evidence="18">Bifunctional protein GlmU</fullName>
    </recommendedName>
    <domain>
        <recommendedName>
            <fullName evidence="18">UDP-N-acetylglucosamine pyrophosphorylase</fullName>
            <ecNumber evidence="18">2.7.7.23</ecNumber>
        </recommendedName>
        <alternativeName>
            <fullName evidence="18">N-acetylglucosamine-1-phosphate uridyltransferase</fullName>
        </alternativeName>
    </domain>
    <domain>
        <recommendedName>
            <fullName evidence="18">Glucosamine-1-phosphate N-acetyltransferase</fullName>
            <ecNumber evidence="18">2.3.1.157</ecNumber>
        </recommendedName>
    </domain>
</protein>
<keyword evidence="11 18" id="KW-0573">Peptidoglycan synthesis</keyword>
<evidence type="ECO:0000256" key="9">
    <source>
        <dbReference type="ARBA" id="ARBA00022842"/>
    </source>
</evidence>
<dbReference type="CDD" id="cd02540">
    <property type="entry name" value="GT2_GlmU_N_bac"/>
    <property type="match status" value="1"/>
</dbReference>
<feature type="binding site" evidence="18">
    <location>
        <position position="334"/>
    </location>
    <ligand>
        <name>UDP-N-acetyl-alpha-D-glucosamine</name>
        <dbReference type="ChEBI" id="CHEBI:57705"/>
    </ligand>
</feature>
<evidence type="ECO:0000256" key="6">
    <source>
        <dbReference type="ARBA" id="ARBA00022695"/>
    </source>
</evidence>
<dbReference type="HAMAP" id="MF_01631">
    <property type="entry name" value="GlmU"/>
    <property type="match status" value="1"/>
</dbReference>
<evidence type="ECO:0000313" key="21">
    <source>
        <dbReference type="Proteomes" id="UP000029629"/>
    </source>
</evidence>
<comment type="subcellular location">
    <subcellularLocation>
        <location evidence="1 18">Cytoplasm</location>
    </subcellularLocation>
</comment>
<evidence type="ECO:0000256" key="13">
    <source>
        <dbReference type="ARBA" id="ARBA00023315"/>
    </source>
</evidence>
<name>A0A096BBK5_9BURK</name>
<reference evidence="20 21" key="1">
    <citation type="submission" date="2014-07" db="EMBL/GenBank/DDBJ databases">
        <authorList>
            <person name="McCorrison J."/>
            <person name="Sanka R."/>
            <person name="Torralba M."/>
            <person name="Gillis M."/>
            <person name="Haft D.H."/>
            <person name="Methe B."/>
            <person name="Sutton G."/>
            <person name="Nelson K.E."/>
        </authorList>
    </citation>
    <scope>NUCLEOTIDE SEQUENCE [LARGE SCALE GENOMIC DNA]</scope>
    <source>
        <strain evidence="20 21">DNF00040</strain>
    </source>
</reference>
<feature type="binding site" evidence="18">
    <location>
        <position position="106"/>
    </location>
    <ligand>
        <name>Mg(2+)</name>
        <dbReference type="ChEBI" id="CHEBI:18420"/>
    </ligand>
</feature>
<dbReference type="GO" id="GO:0016020">
    <property type="term" value="C:membrane"/>
    <property type="evidence" value="ECO:0007669"/>
    <property type="project" value="GOC"/>
</dbReference>
<keyword evidence="21" id="KW-1185">Reference proteome</keyword>
<feature type="binding site" evidence="18">
    <location>
        <position position="74"/>
    </location>
    <ligand>
        <name>UDP-N-acetyl-alpha-D-glucosamine</name>
        <dbReference type="ChEBI" id="CHEBI:57705"/>
    </ligand>
</feature>
<dbReference type="GeneID" id="93428703"/>
<dbReference type="eggNOG" id="COG1207">
    <property type="taxonomic scope" value="Bacteria"/>
</dbReference>
<feature type="binding site" evidence="18">
    <location>
        <position position="22"/>
    </location>
    <ligand>
        <name>UDP-N-acetyl-alpha-D-glucosamine</name>
        <dbReference type="ChEBI" id="CHEBI:57705"/>
    </ligand>
</feature>
<feature type="region of interest" description="Linker" evidence="18">
    <location>
        <begin position="231"/>
        <end position="251"/>
    </location>
</feature>
<dbReference type="GO" id="GO:0019134">
    <property type="term" value="F:glucosamine-1-phosphate N-acetyltransferase activity"/>
    <property type="evidence" value="ECO:0007669"/>
    <property type="project" value="UniProtKB-UniRule"/>
</dbReference>
<comment type="caution">
    <text evidence="20">The sequence shown here is derived from an EMBL/GenBank/DDBJ whole genome shotgun (WGS) entry which is preliminary data.</text>
</comment>
<dbReference type="InterPro" id="IPR050065">
    <property type="entry name" value="GlmU-like"/>
</dbReference>
<dbReference type="InterPro" id="IPR025877">
    <property type="entry name" value="MobA-like_NTP_Trfase"/>
</dbReference>
<dbReference type="InterPro" id="IPR029044">
    <property type="entry name" value="Nucleotide-diphossugar_trans"/>
</dbReference>
<feature type="binding site" evidence="18">
    <location>
        <position position="228"/>
    </location>
    <ligand>
        <name>UDP-N-acetyl-alpha-D-glucosamine</name>
        <dbReference type="ChEBI" id="CHEBI:57705"/>
    </ligand>
</feature>
<feature type="binding site" evidence="18">
    <location>
        <begin position="79"/>
        <end position="80"/>
    </location>
    <ligand>
        <name>UDP-N-acetyl-alpha-D-glucosamine</name>
        <dbReference type="ChEBI" id="CHEBI:57705"/>
    </ligand>
</feature>
<accession>A0A096BBK5</accession>
<feature type="binding site" evidence="18">
    <location>
        <position position="140"/>
    </location>
    <ligand>
        <name>UDP-N-acetyl-alpha-D-glucosamine</name>
        <dbReference type="ChEBI" id="CHEBI:57705"/>
    </ligand>
</feature>
<feature type="binding site" evidence="18">
    <location>
        <position position="381"/>
    </location>
    <ligand>
        <name>acetyl-CoA</name>
        <dbReference type="ChEBI" id="CHEBI:57288"/>
    </ligand>
</feature>
<dbReference type="Pfam" id="PF00132">
    <property type="entry name" value="Hexapep"/>
    <property type="match status" value="1"/>
</dbReference>
<evidence type="ECO:0000256" key="5">
    <source>
        <dbReference type="ARBA" id="ARBA00022679"/>
    </source>
</evidence>
<feature type="binding site" evidence="18">
    <location>
        <position position="228"/>
    </location>
    <ligand>
        <name>Mg(2+)</name>
        <dbReference type="ChEBI" id="CHEBI:18420"/>
    </ligand>
</feature>
<dbReference type="GO" id="GO:0005737">
    <property type="term" value="C:cytoplasm"/>
    <property type="evidence" value="ECO:0007669"/>
    <property type="project" value="UniProtKB-SubCell"/>
</dbReference>
<comment type="caution">
    <text evidence="18">Lacks conserved residue(s) required for the propagation of feature annotation.</text>
</comment>
<comment type="similarity">
    <text evidence="3 18">In the N-terminal section; belongs to the N-acetylglucosamine-1-phosphate uridyltransferase family.</text>
</comment>
<evidence type="ECO:0000256" key="1">
    <source>
        <dbReference type="ARBA" id="ARBA00004496"/>
    </source>
</evidence>
<keyword evidence="13 18" id="KW-0012">Acyltransferase</keyword>
<dbReference type="EC" id="2.7.7.23" evidence="18"/>
<feature type="region of interest" description="Pyrophosphorylase" evidence="18">
    <location>
        <begin position="1"/>
        <end position="230"/>
    </location>
</feature>
<dbReference type="EC" id="2.3.1.157" evidence="18"/>
<feature type="binding site" evidence="18">
    <location>
        <position position="170"/>
    </location>
    <ligand>
        <name>UDP-N-acetyl-alpha-D-glucosamine</name>
        <dbReference type="ChEBI" id="CHEBI:57705"/>
    </ligand>
</feature>
<dbReference type="CDD" id="cd03353">
    <property type="entry name" value="LbH_GlmU_C"/>
    <property type="match status" value="1"/>
</dbReference>
<feature type="binding site" evidence="18">
    <location>
        <position position="155"/>
    </location>
    <ligand>
        <name>UDP-N-acetyl-alpha-D-glucosamine</name>
        <dbReference type="ChEBI" id="CHEBI:57705"/>
    </ligand>
</feature>
<dbReference type="InterPro" id="IPR038009">
    <property type="entry name" value="GlmU_C_LbH"/>
</dbReference>
<evidence type="ECO:0000256" key="10">
    <source>
        <dbReference type="ARBA" id="ARBA00022960"/>
    </source>
</evidence>
<organism evidence="20 21">
    <name type="scientific">Oligella urethralis DNF00040</name>
    <dbReference type="NCBI Taxonomy" id="1401065"/>
    <lineage>
        <taxon>Bacteria</taxon>
        <taxon>Pseudomonadati</taxon>
        <taxon>Pseudomonadota</taxon>
        <taxon>Betaproteobacteria</taxon>
        <taxon>Burkholderiales</taxon>
        <taxon>Alcaligenaceae</taxon>
        <taxon>Oligella</taxon>
    </lineage>
</organism>
<dbReference type="GO" id="GO:0000902">
    <property type="term" value="P:cell morphogenesis"/>
    <property type="evidence" value="ECO:0007669"/>
    <property type="project" value="UniProtKB-UniRule"/>
</dbReference>
<evidence type="ECO:0000256" key="12">
    <source>
        <dbReference type="ARBA" id="ARBA00023268"/>
    </source>
</evidence>
<comment type="pathway">
    <text evidence="18">Nucleotide-sugar biosynthesis; UDP-N-acetyl-alpha-D-glucosamine biosynthesis; UDP-N-acetyl-alpha-D-glucosamine from N-acetyl-alpha-D-glucosamine 1-phosphate: step 1/1.</text>
</comment>
<dbReference type="InterPro" id="IPR005882">
    <property type="entry name" value="Bifunctional_GlmU"/>
</dbReference>
<dbReference type="OrthoDB" id="9775031at2"/>
<dbReference type="InterPro" id="IPR001451">
    <property type="entry name" value="Hexapep"/>
</dbReference>
<comment type="subunit">
    <text evidence="18">Homotrimer.</text>
</comment>
<feature type="binding site" evidence="18">
    <location>
        <position position="378"/>
    </location>
    <ligand>
        <name>UDP-N-acetyl-alpha-D-glucosamine</name>
        <dbReference type="ChEBI" id="CHEBI:57705"/>
    </ligand>
</feature>
<dbReference type="PANTHER" id="PTHR43584">
    <property type="entry name" value="NUCLEOTIDYL TRANSFERASE"/>
    <property type="match status" value="1"/>
</dbReference>
<evidence type="ECO:0000256" key="11">
    <source>
        <dbReference type="ARBA" id="ARBA00022984"/>
    </source>
</evidence>
<keyword evidence="12 18" id="KW-0511">Multifunctional enzyme</keyword>
<keyword evidence="4 18" id="KW-0963">Cytoplasm</keyword>
<feature type="binding site" evidence="18">
    <location>
        <position position="352"/>
    </location>
    <ligand>
        <name>UDP-N-acetyl-alpha-D-glucosamine</name>
        <dbReference type="ChEBI" id="CHEBI:57705"/>
    </ligand>
</feature>
<dbReference type="RefSeq" id="WP_018027137.1">
    <property type="nucleotide sequence ID" value="NZ_JRNI01000023.1"/>
</dbReference>
<dbReference type="PANTHER" id="PTHR43584:SF3">
    <property type="entry name" value="BIFUNCTIONAL PROTEIN GLMU"/>
    <property type="match status" value="1"/>
</dbReference>
<feature type="active site" description="Proton acceptor" evidence="18">
    <location>
        <position position="364"/>
    </location>
</feature>
<dbReference type="GO" id="GO:0000287">
    <property type="term" value="F:magnesium ion binding"/>
    <property type="evidence" value="ECO:0007669"/>
    <property type="project" value="UniProtKB-UniRule"/>
</dbReference>
<dbReference type="GO" id="GO:0003977">
    <property type="term" value="F:UDP-N-acetylglucosamine diphosphorylase activity"/>
    <property type="evidence" value="ECO:0007669"/>
    <property type="project" value="UniProtKB-UniRule"/>
</dbReference>
<feature type="region of interest" description="N-acetyltransferase" evidence="18">
    <location>
        <begin position="252"/>
        <end position="458"/>
    </location>
</feature>
<comment type="function">
    <text evidence="17 18">Catalyzes the last two sequential reactions in the de novo biosynthetic pathway for UDP-N-acetylglucosamine (UDP-GlcNAc). The C-terminal domain catalyzes the transfer of acetyl group from acetyl coenzyme A to glucosamine-1-phosphate (GlcN-1-P) to produce N-acetylglucosamine-1-phosphate (GlcNAc-1-P), which is converted into UDP-GlcNAc by the transfer of uridine 5-monophosphate (from uridine 5-triphosphate), a reaction catalyzed by the N-terminal domain.</text>
</comment>
<keyword evidence="8 18" id="KW-0677">Repeat</keyword>
<feature type="domain" description="MobA-like NTP transferase" evidence="19">
    <location>
        <begin position="6"/>
        <end position="129"/>
    </location>
</feature>
<comment type="similarity">
    <text evidence="2 18">In the C-terminal section; belongs to the transferase hexapeptide repeat family.</text>
</comment>
<evidence type="ECO:0000256" key="14">
    <source>
        <dbReference type="ARBA" id="ARBA00023316"/>
    </source>
</evidence>
<keyword evidence="14 18" id="KW-0961">Cell wall biogenesis/degradation</keyword>
<keyword evidence="9 18" id="KW-0460">Magnesium</keyword>
<feature type="binding site" evidence="18">
    <location>
        <begin position="387"/>
        <end position="388"/>
    </location>
    <ligand>
        <name>acetyl-CoA</name>
        <dbReference type="ChEBI" id="CHEBI:57288"/>
    </ligand>
</feature>
<dbReference type="SUPFAM" id="SSF53448">
    <property type="entry name" value="Nucleotide-diphospho-sugar transferases"/>
    <property type="match status" value="1"/>
</dbReference>
<dbReference type="AlphaFoldDB" id="A0A096BBK5"/>
<comment type="cofactor">
    <cofactor evidence="18">
        <name>Mg(2+)</name>
        <dbReference type="ChEBI" id="CHEBI:18420"/>
    </cofactor>
    <text evidence="18">Binds 1 Mg(2+) ion per subunit.</text>
</comment>
<comment type="catalytic activity">
    <reaction evidence="15 18">
        <text>alpha-D-glucosamine 1-phosphate + acetyl-CoA = N-acetyl-alpha-D-glucosamine 1-phosphate + CoA + H(+)</text>
        <dbReference type="Rhea" id="RHEA:13725"/>
        <dbReference type="ChEBI" id="CHEBI:15378"/>
        <dbReference type="ChEBI" id="CHEBI:57287"/>
        <dbReference type="ChEBI" id="CHEBI:57288"/>
        <dbReference type="ChEBI" id="CHEBI:57776"/>
        <dbReference type="ChEBI" id="CHEBI:58516"/>
        <dbReference type="EC" id="2.3.1.157"/>
    </reaction>
</comment>
<keyword evidence="10 18" id="KW-0133">Cell shape</keyword>
<evidence type="ECO:0000259" key="19">
    <source>
        <dbReference type="Pfam" id="PF12804"/>
    </source>
</evidence>
<dbReference type="GO" id="GO:0009252">
    <property type="term" value="P:peptidoglycan biosynthetic process"/>
    <property type="evidence" value="ECO:0007669"/>
    <property type="project" value="UniProtKB-UniRule"/>
</dbReference>
<comment type="pathway">
    <text evidence="18">Bacterial outer membrane biogenesis; LPS lipid A biosynthesis.</text>
</comment>
<keyword evidence="6 18" id="KW-0548">Nucleotidyltransferase</keyword>
<proteinExistence type="inferred from homology"/>
<evidence type="ECO:0000313" key="20">
    <source>
        <dbReference type="EMBL" id="KGF30554.1"/>
    </source>
</evidence>
<dbReference type="Proteomes" id="UP000029629">
    <property type="component" value="Unassembled WGS sequence"/>
</dbReference>
<dbReference type="SUPFAM" id="SSF51161">
    <property type="entry name" value="Trimeric LpxA-like enzymes"/>
    <property type="match status" value="1"/>
</dbReference>
<feature type="binding site" evidence="18">
    <location>
        <begin position="104"/>
        <end position="106"/>
    </location>
    <ligand>
        <name>UDP-N-acetyl-alpha-D-glucosamine</name>
        <dbReference type="ChEBI" id="CHEBI:57705"/>
    </ligand>
</feature>
<dbReference type="Pfam" id="PF12804">
    <property type="entry name" value="NTP_transf_3"/>
    <property type="match status" value="1"/>
</dbReference>
<evidence type="ECO:0000256" key="8">
    <source>
        <dbReference type="ARBA" id="ARBA00022737"/>
    </source>
</evidence>
<keyword evidence="7 18" id="KW-0479">Metal-binding</keyword>
<feature type="binding site" evidence="18">
    <location>
        <position position="406"/>
    </location>
    <ligand>
        <name>acetyl-CoA</name>
        <dbReference type="ChEBI" id="CHEBI:57288"/>
    </ligand>
</feature>
<feature type="binding site" evidence="18">
    <location>
        <begin position="8"/>
        <end position="11"/>
    </location>
    <ligand>
        <name>UDP-N-acetyl-alpha-D-glucosamine</name>
        <dbReference type="ChEBI" id="CHEBI:57705"/>
    </ligand>
</feature>
<dbReference type="EMBL" id="JRNI01000023">
    <property type="protein sequence ID" value="KGF30554.1"/>
    <property type="molecule type" value="Genomic_DNA"/>
</dbReference>
<evidence type="ECO:0000256" key="17">
    <source>
        <dbReference type="ARBA" id="ARBA00049628"/>
    </source>
</evidence>
<keyword evidence="5 18" id="KW-0808">Transferase</keyword>
<comment type="catalytic activity">
    <reaction evidence="16 18">
        <text>N-acetyl-alpha-D-glucosamine 1-phosphate + UTP + H(+) = UDP-N-acetyl-alpha-D-glucosamine + diphosphate</text>
        <dbReference type="Rhea" id="RHEA:13509"/>
        <dbReference type="ChEBI" id="CHEBI:15378"/>
        <dbReference type="ChEBI" id="CHEBI:33019"/>
        <dbReference type="ChEBI" id="CHEBI:46398"/>
        <dbReference type="ChEBI" id="CHEBI:57705"/>
        <dbReference type="ChEBI" id="CHEBI:57776"/>
        <dbReference type="EC" id="2.7.7.23"/>
    </reaction>
</comment>
<dbReference type="GO" id="GO:0006048">
    <property type="term" value="P:UDP-N-acetylglucosamine biosynthetic process"/>
    <property type="evidence" value="ECO:0007669"/>
    <property type="project" value="UniProtKB-UniPathway"/>
</dbReference>
<dbReference type="NCBIfam" id="TIGR01173">
    <property type="entry name" value="glmU"/>
    <property type="match status" value="1"/>
</dbReference>
<sequence length="458" mass="49114">MKLTIVILAAGMGKRMQSDLPKVLHKLAGKPMLAHVIESAKQLKPAQIAVVVGHGADTVKAAFDKQKDLAFALQQPQQGTAHAVQQAEPLFVGDAESDKTLILYGDVPLVQAETLSRLIEAAGDGVAVLTEFLDDPSGYGRIIRDAQGNVSRIVEHKDASEEELQTKEINTGILCAPTKQLKTWLSKIDNNNAQGEYYLTDVIGLAVSDGVTVSAAQPAASWETLGVNSRIQQVELERAWQEEQARRLLAQGVTLADNKRIDIRGTLSCGRDVFIDVGCVFEGEVELADGVHIGPYCILKNVKVAKEAKIEAYSHLDQASLAEQCKVGPYARLRPGAQLGKGSQVGNFVEIKNTELGAFSKASHLSYLGDAVIGQRVNIGAGTITCNYDGANKFTTVIGDDAFIGSDTQLIAPVTVGEGATIGAGTSLRQDAPANQLTLTQSRQINVPHWQRPVKKKH</sequence>
<dbReference type="GO" id="GO:0009245">
    <property type="term" value="P:lipid A biosynthetic process"/>
    <property type="evidence" value="ECO:0007669"/>
    <property type="project" value="UniProtKB-UniRule"/>
</dbReference>
<comment type="pathway">
    <text evidence="18">Nucleotide-sugar biosynthesis; UDP-N-acetyl-alpha-D-glucosamine biosynthesis; N-acetyl-alpha-D-glucosamine 1-phosphate from alpha-D-glucosamine 6-phosphate (route II): step 2/2.</text>
</comment>
<feature type="binding site" evidence="18">
    <location>
        <position position="367"/>
    </location>
    <ligand>
        <name>UDP-N-acetyl-alpha-D-glucosamine</name>
        <dbReference type="ChEBI" id="CHEBI:57705"/>
    </ligand>
</feature>
<dbReference type="Gene3D" id="3.90.550.10">
    <property type="entry name" value="Spore Coat Polysaccharide Biosynthesis Protein SpsA, Chain A"/>
    <property type="match status" value="1"/>
</dbReference>
<dbReference type="Gene3D" id="2.160.10.10">
    <property type="entry name" value="Hexapeptide repeat proteins"/>
    <property type="match status" value="1"/>
</dbReference>
<dbReference type="GO" id="GO:0008360">
    <property type="term" value="P:regulation of cell shape"/>
    <property type="evidence" value="ECO:0007669"/>
    <property type="project" value="UniProtKB-KW"/>
</dbReference>
<evidence type="ECO:0000256" key="18">
    <source>
        <dbReference type="HAMAP-Rule" id="MF_01631"/>
    </source>
</evidence>
<evidence type="ECO:0000256" key="3">
    <source>
        <dbReference type="ARBA" id="ARBA00007947"/>
    </source>
</evidence>
<feature type="binding site" evidence="18">
    <location>
        <position position="424"/>
    </location>
    <ligand>
        <name>acetyl-CoA</name>
        <dbReference type="ChEBI" id="CHEBI:57288"/>
    </ligand>
</feature>
<evidence type="ECO:0000256" key="4">
    <source>
        <dbReference type="ARBA" id="ARBA00022490"/>
    </source>
</evidence>
<evidence type="ECO:0000256" key="2">
    <source>
        <dbReference type="ARBA" id="ARBA00007707"/>
    </source>
</evidence>
<dbReference type="GO" id="GO:0071555">
    <property type="term" value="P:cell wall organization"/>
    <property type="evidence" value="ECO:0007669"/>
    <property type="project" value="UniProtKB-KW"/>
</dbReference>
<evidence type="ECO:0000256" key="7">
    <source>
        <dbReference type="ARBA" id="ARBA00022723"/>
    </source>
</evidence>
<evidence type="ECO:0000256" key="16">
    <source>
        <dbReference type="ARBA" id="ARBA00048493"/>
    </source>
</evidence>